<feature type="non-terminal residue" evidence="1">
    <location>
        <position position="51"/>
    </location>
</feature>
<comment type="caution">
    <text evidence="1">The sequence shown here is derived from an EMBL/GenBank/DDBJ whole genome shotgun (WGS) entry which is preliminary data.</text>
</comment>
<accession>A0A7J7N3G2</accession>
<sequence>MFWYCLLSQVNALNKSTTIILPLLIQCISSIFLTGQKASPYLWLRVSVIAF</sequence>
<dbReference type="AlphaFoldDB" id="A0A7J7N3G2"/>
<reference evidence="1 2" key="1">
    <citation type="journal article" date="2020" name="IScience">
        <title>Genome Sequencing of the Endangered Kingdonia uniflora (Circaeasteraceae, Ranunculales) Reveals Potential Mechanisms of Evolutionary Specialization.</title>
        <authorList>
            <person name="Sun Y."/>
            <person name="Deng T."/>
            <person name="Zhang A."/>
            <person name="Moore M.J."/>
            <person name="Landis J.B."/>
            <person name="Lin N."/>
            <person name="Zhang H."/>
            <person name="Zhang X."/>
            <person name="Huang J."/>
            <person name="Zhang X."/>
            <person name="Sun H."/>
            <person name="Wang H."/>
        </authorList>
    </citation>
    <scope>NUCLEOTIDE SEQUENCE [LARGE SCALE GENOMIC DNA]</scope>
    <source>
        <strain evidence="1">TB1705</strain>
        <tissue evidence="1">Leaf</tissue>
    </source>
</reference>
<gene>
    <name evidence="1" type="ORF">GIB67_009449</name>
</gene>
<keyword evidence="2" id="KW-1185">Reference proteome</keyword>
<evidence type="ECO:0000313" key="1">
    <source>
        <dbReference type="EMBL" id="KAF6161570.1"/>
    </source>
</evidence>
<proteinExistence type="predicted"/>
<dbReference type="Proteomes" id="UP000541444">
    <property type="component" value="Unassembled WGS sequence"/>
</dbReference>
<protein>
    <submittedName>
        <fullName evidence="1">Uncharacterized protein</fullName>
    </submittedName>
</protein>
<organism evidence="1 2">
    <name type="scientific">Kingdonia uniflora</name>
    <dbReference type="NCBI Taxonomy" id="39325"/>
    <lineage>
        <taxon>Eukaryota</taxon>
        <taxon>Viridiplantae</taxon>
        <taxon>Streptophyta</taxon>
        <taxon>Embryophyta</taxon>
        <taxon>Tracheophyta</taxon>
        <taxon>Spermatophyta</taxon>
        <taxon>Magnoliopsida</taxon>
        <taxon>Ranunculales</taxon>
        <taxon>Circaeasteraceae</taxon>
        <taxon>Kingdonia</taxon>
    </lineage>
</organism>
<name>A0A7J7N3G2_9MAGN</name>
<evidence type="ECO:0000313" key="2">
    <source>
        <dbReference type="Proteomes" id="UP000541444"/>
    </source>
</evidence>
<dbReference type="EMBL" id="JACGCM010001129">
    <property type="protein sequence ID" value="KAF6161570.1"/>
    <property type="molecule type" value="Genomic_DNA"/>
</dbReference>